<feature type="transmembrane region" description="Helical" evidence="2">
    <location>
        <begin position="913"/>
        <end position="937"/>
    </location>
</feature>
<dbReference type="Pfam" id="PF19078">
    <property type="entry name" value="Big_12"/>
    <property type="match status" value="1"/>
</dbReference>
<dbReference type="AlphaFoldDB" id="A0AAN8Z8V9"/>
<sequence length="1078" mass="120249">MGFNKFSVLVVWVFWVLLFMNFEVHSEVSVKFLEFPNAFSNSSSATFVFDVLNYTNEGACVNCSITCKLDDNMASESDCESRNVSYIGLQDGNYTFEVCTKGFQGDGCTTYNWIVDTVPPTASITASTSFTNAQNISVNISFSEPCTGGGGFRCLDVNVCNLLVYGEGKVMPSTLTVLQPNLTFSILVELSSNVEYGRVILVMDKNFCTDNAGNVFTRTPNSFFTVHFDRRKVYVNLRTHVPEKLLQLDSVTRTVQATNKDKNLKVYLYFSKPVLNSSAEVLNSLNTSDGLLVPTNSDTLGNQRFGFLVENVPDIAIVTITLDSVSIVSRQGTLVSAVAPVTFLYDKERPTVTLRTSTKRTRERSIPISIKFVKPVFDFNSSHISISGGHVQNFRQISRAIYTAEIHADDDIISVDVPENVTGDVAGNRNRASNILQVRHYSIPMISSLFSTFVAAAFGLTTLAAGVLTLSTASLQSVDAFPMQSAILMSEPSRNLFRILCHIQIFALSRWLAVNLPIEYNELVRGLGWSVPYLTLPWEDGNMHPIMIGSPSTSAYNSKILDPGHSEPMQPEDSNQALAAPVYGLPLTPIEYKSFFESQDMKPEAEILWNPHNSHGWRDFKRIMFWLAVIGGSLILLHALLVLILRLKKICSETQKNFGALTFPRFEIFLVIVALPSICMASGCLLKGSAPSGVIVAVLLLGIVLFFILTLFLFLSVGITFGKLLQYKEVHQVGRKFHWYQELVRVTLGPGKRGQWTWKNQPNSVCLILFGPLFEDLRGPPKYMLSQISGASTHKDGDQIIASDDENEDAEATFIQKLFGILRIYYTLLESVKRVCLGILAGAYLESWSLRTPAITLLSITCFQLLFLVLKKPFIKKKVQLVEIISVSCEMGLFATCLVLLEINFSYEAEKRVGIFMLMLFLVGFLVQLMNEWYALYRQTKRLDTSENNFSSGLKLALVGFLLLFIPQKFVKCIHSIFPSMHSRDGQMGVSIPGNGNRVSQNSGRTEKPWMKQLRELARDSFSRDRSSTPNDPSTSNTRWNGSWSGNRSGSSFMTSSSDYKSRPEGLYKDLRAIFASK</sequence>
<feature type="transmembrane region" description="Helical" evidence="2">
    <location>
        <begin position="666"/>
        <end position="688"/>
    </location>
</feature>
<keyword evidence="2" id="KW-0812">Transmembrane</keyword>
<feature type="signal peptide" evidence="3">
    <location>
        <begin position="1"/>
        <end position="26"/>
    </location>
</feature>
<evidence type="ECO:0000259" key="4">
    <source>
        <dbReference type="Pfam" id="PF19078"/>
    </source>
</evidence>
<feature type="chain" id="PRO_5043045246" evidence="3">
    <location>
        <begin position="27"/>
        <end position="1078"/>
    </location>
</feature>
<feature type="region of interest" description="Disordered" evidence="1">
    <location>
        <begin position="1020"/>
        <end position="1063"/>
    </location>
</feature>
<dbReference type="Proteomes" id="UP001370490">
    <property type="component" value="Unassembled WGS sequence"/>
</dbReference>
<dbReference type="EMBL" id="JBAMMX010000016">
    <property type="protein sequence ID" value="KAK6924828.1"/>
    <property type="molecule type" value="Genomic_DNA"/>
</dbReference>
<feature type="compositionally biased region" description="Low complexity" evidence="1">
    <location>
        <begin position="1028"/>
        <end position="1052"/>
    </location>
</feature>
<evidence type="ECO:0000256" key="3">
    <source>
        <dbReference type="SAM" id="SignalP"/>
    </source>
</evidence>
<evidence type="ECO:0000256" key="2">
    <source>
        <dbReference type="SAM" id="Phobius"/>
    </source>
</evidence>
<keyword evidence="3" id="KW-0732">Signal</keyword>
<evidence type="ECO:0000313" key="6">
    <source>
        <dbReference type="Proteomes" id="UP001370490"/>
    </source>
</evidence>
<name>A0AAN8Z8V9_9MAGN</name>
<keyword evidence="2" id="KW-1133">Transmembrane helix</keyword>
<keyword evidence="2" id="KW-0472">Membrane</keyword>
<protein>
    <submittedName>
        <fullName evidence="5">Bacterial Ig-like domain 12</fullName>
    </submittedName>
</protein>
<feature type="domain" description="Bacterial Ig-like" evidence="4">
    <location>
        <begin position="346"/>
        <end position="434"/>
    </location>
</feature>
<dbReference type="PANTHER" id="PTHR34677">
    <property type="match status" value="1"/>
</dbReference>
<evidence type="ECO:0000256" key="1">
    <source>
        <dbReference type="SAM" id="MobiDB-lite"/>
    </source>
</evidence>
<comment type="caution">
    <text evidence="5">The sequence shown here is derived from an EMBL/GenBank/DDBJ whole genome shotgun (WGS) entry which is preliminary data.</text>
</comment>
<keyword evidence="6" id="KW-1185">Reference proteome</keyword>
<organism evidence="5 6">
    <name type="scientific">Dillenia turbinata</name>
    <dbReference type="NCBI Taxonomy" id="194707"/>
    <lineage>
        <taxon>Eukaryota</taxon>
        <taxon>Viridiplantae</taxon>
        <taxon>Streptophyta</taxon>
        <taxon>Embryophyta</taxon>
        <taxon>Tracheophyta</taxon>
        <taxon>Spermatophyta</taxon>
        <taxon>Magnoliopsida</taxon>
        <taxon>eudicotyledons</taxon>
        <taxon>Gunneridae</taxon>
        <taxon>Pentapetalae</taxon>
        <taxon>Dilleniales</taxon>
        <taxon>Dilleniaceae</taxon>
        <taxon>Dillenia</taxon>
    </lineage>
</organism>
<dbReference type="PANTHER" id="PTHR34677:SF1">
    <property type="entry name" value="TRANSMEMBRANE PROTEIN"/>
    <property type="match status" value="1"/>
</dbReference>
<gene>
    <name evidence="5" type="ORF">RJ641_009154</name>
</gene>
<feature type="transmembrane region" description="Helical" evidence="2">
    <location>
        <begin position="694"/>
        <end position="721"/>
    </location>
</feature>
<proteinExistence type="predicted"/>
<feature type="transmembrane region" description="Helical" evidence="2">
    <location>
        <begin position="623"/>
        <end position="645"/>
    </location>
</feature>
<feature type="transmembrane region" description="Helical" evidence="2">
    <location>
        <begin position="881"/>
        <end position="901"/>
    </location>
</feature>
<evidence type="ECO:0000313" key="5">
    <source>
        <dbReference type="EMBL" id="KAK6924828.1"/>
    </source>
</evidence>
<accession>A0AAN8Z8V9</accession>
<reference evidence="5 6" key="1">
    <citation type="submission" date="2023-12" db="EMBL/GenBank/DDBJ databases">
        <title>A high-quality genome assembly for Dillenia turbinata (Dilleniales).</title>
        <authorList>
            <person name="Chanderbali A."/>
        </authorList>
    </citation>
    <scope>NUCLEOTIDE SEQUENCE [LARGE SCALE GENOMIC DNA]</scope>
    <source>
        <strain evidence="5">LSX21</strain>
        <tissue evidence="5">Leaf</tissue>
    </source>
</reference>
<dbReference type="InterPro" id="IPR044048">
    <property type="entry name" value="Big_12"/>
</dbReference>